<keyword evidence="2" id="KW-1185">Reference proteome</keyword>
<proteinExistence type="predicted"/>
<protein>
    <submittedName>
        <fullName evidence="1">Uncharacterized protein</fullName>
    </submittedName>
</protein>
<name>A0A9X9X8Y7_9PROT</name>
<dbReference type="Proteomes" id="UP001138709">
    <property type="component" value="Unassembled WGS sequence"/>
</dbReference>
<organism evidence="1 2">
    <name type="scientific">Neoroseomonas eburnea</name>
    <dbReference type="NCBI Taxonomy" id="1346889"/>
    <lineage>
        <taxon>Bacteria</taxon>
        <taxon>Pseudomonadati</taxon>
        <taxon>Pseudomonadota</taxon>
        <taxon>Alphaproteobacteria</taxon>
        <taxon>Acetobacterales</taxon>
        <taxon>Acetobacteraceae</taxon>
        <taxon>Neoroseomonas</taxon>
    </lineage>
</organism>
<dbReference type="RefSeq" id="WP_211845710.1">
    <property type="nucleotide sequence ID" value="NZ_JAAEDL010000005.1"/>
</dbReference>
<gene>
    <name evidence="1" type="ORF">GXW74_06720</name>
</gene>
<accession>A0A9X9X8Y7</accession>
<evidence type="ECO:0000313" key="2">
    <source>
        <dbReference type="Proteomes" id="UP001138709"/>
    </source>
</evidence>
<comment type="caution">
    <text evidence="1">The sequence shown here is derived from an EMBL/GenBank/DDBJ whole genome shotgun (WGS) entry which is preliminary data.</text>
</comment>
<sequence>MGEITGGSLSPWANSIAFEIEKAMNELLLADGLPSLPSDDSDATRDRRRFFCAIGRGVARHLAARRASFEIDVDESATDVFRFPALTSD</sequence>
<reference evidence="1" key="2">
    <citation type="journal article" date="2021" name="Syst. Appl. Microbiol.">
        <title>Roseomonas hellenica sp. nov., isolated from roots of wild-growing Alkanna tinctoria.</title>
        <authorList>
            <person name="Rat A."/>
            <person name="Naranjo H.D."/>
            <person name="Lebbe L."/>
            <person name="Cnockaert M."/>
            <person name="Krigas N."/>
            <person name="Grigoriadou K."/>
            <person name="Maloupa E."/>
            <person name="Willems A."/>
        </authorList>
    </citation>
    <scope>NUCLEOTIDE SEQUENCE</scope>
    <source>
        <strain evidence="1">LMG 31228</strain>
    </source>
</reference>
<dbReference type="EMBL" id="JAAEDL010000005">
    <property type="protein sequence ID" value="MBR0680173.1"/>
    <property type="molecule type" value="Genomic_DNA"/>
</dbReference>
<dbReference type="AlphaFoldDB" id="A0A9X9X8Y7"/>
<reference evidence="1" key="1">
    <citation type="submission" date="2020-01" db="EMBL/GenBank/DDBJ databases">
        <authorList>
            <person name="Rat A."/>
        </authorList>
    </citation>
    <scope>NUCLEOTIDE SEQUENCE</scope>
    <source>
        <strain evidence="1">LMG 31228</strain>
    </source>
</reference>
<evidence type="ECO:0000313" key="1">
    <source>
        <dbReference type="EMBL" id="MBR0680173.1"/>
    </source>
</evidence>